<dbReference type="AlphaFoldDB" id="A0A931CUP4"/>
<evidence type="ECO:0000313" key="5">
    <source>
        <dbReference type="Proteomes" id="UP000655366"/>
    </source>
</evidence>
<feature type="region of interest" description="Disordered" evidence="1">
    <location>
        <begin position="1"/>
        <end position="23"/>
    </location>
</feature>
<name>A0A931CUP4_9MICC</name>
<dbReference type="InterPro" id="IPR036938">
    <property type="entry name" value="PAP2/HPO_sf"/>
</dbReference>
<keyword evidence="2" id="KW-0812">Transmembrane</keyword>
<proteinExistence type="predicted"/>
<feature type="domain" description="Phosphatidic acid phosphatase type 2/haloperoxidase" evidence="3">
    <location>
        <begin position="113"/>
        <end position="228"/>
    </location>
</feature>
<dbReference type="CDD" id="cd03392">
    <property type="entry name" value="PAP2_like_2"/>
    <property type="match status" value="1"/>
</dbReference>
<evidence type="ECO:0000313" key="4">
    <source>
        <dbReference type="EMBL" id="MBG0740198.1"/>
    </source>
</evidence>
<feature type="transmembrane region" description="Helical" evidence="2">
    <location>
        <begin position="77"/>
        <end position="106"/>
    </location>
</feature>
<dbReference type="Pfam" id="PF01569">
    <property type="entry name" value="PAP2"/>
    <property type="match status" value="1"/>
</dbReference>
<dbReference type="SUPFAM" id="SSF48317">
    <property type="entry name" value="Acid phosphatase/Vanadium-dependent haloperoxidase"/>
    <property type="match status" value="1"/>
</dbReference>
<dbReference type="Proteomes" id="UP000655366">
    <property type="component" value="Unassembled WGS sequence"/>
</dbReference>
<sequence length="255" mass="27100">MNEPLEQGRAARTPGQPGTTPASRPAPLLPLGSWFLAPIGVVLFALTLTIGLIAKSYGPFSPDLALDVELSEGRDPFLNAIGLGINYGIGPIGAAVIFFLICFWVWWRLRAPLRALAFGSITAVGWLSAEIGKYTVARLRPPSSATHALIIETGHNSFPSGHTAFAASLAWAVILVLARPGVQRRLAVVVGALFTAVVAFSRIYLGVHYPTDVLGGVLISSAGIFIWLALWSNLIEPRLRGVQALNPVPHSAPTV</sequence>
<comment type="caution">
    <text evidence="4">The sequence shown here is derived from an EMBL/GenBank/DDBJ whole genome shotgun (WGS) entry which is preliminary data.</text>
</comment>
<dbReference type="EMBL" id="JADNYM010000015">
    <property type="protein sequence ID" value="MBG0740198.1"/>
    <property type="molecule type" value="Genomic_DNA"/>
</dbReference>
<feature type="transmembrane region" description="Helical" evidence="2">
    <location>
        <begin position="34"/>
        <end position="57"/>
    </location>
</feature>
<dbReference type="InterPro" id="IPR000326">
    <property type="entry name" value="PAP2/HPO"/>
</dbReference>
<gene>
    <name evidence="4" type="ORF">IV500_12485</name>
</gene>
<organism evidence="4 5">
    <name type="scientific">Arthrobacter terrae</name>
    <dbReference type="NCBI Taxonomy" id="2935737"/>
    <lineage>
        <taxon>Bacteria</taxon>
        <taxon>Bacillati</taxon>
        <taxon>Actinomycetota</taxon>
        <taxon>Actinomycetes</taxon>
        <taxon>Micrococcales</taxon>
        <taxon>Micrococcaceae</taxon>
        <taxon>Arthrobacter</taxon>
    </lineage>
</organism>
<accession>A0A931CUP4</accession>
<dbReference type="PANTHER" id="PTHR14969">
    <property type="entry name" value="SPHINGOSINE-1-PHOSPHATE PHOSPHOHYDROLASE"/>
    <property type="match status" value="1"/>
</dbReference>
<dbReference type="SMART" id="SM00014">
    <property type="entry name" value="acidPPc"/>
    <property type="match status" value="1"/>
</dbReference>
<evidence type="ECO:0000259" key="3">
    <source>
        <dbReference type="SMART" id="SM00014"/>
    </source>
</evidence>
<protein>
    <submittedName>
        <fullName evidence="4">Phosphatase PAP2 family protein</fullName>
    </submittedName>
</protein>
<keyword evidence="5" id="KW-1185">Reference proteome</keyword>
<reference evidence="4 5" key="1">
    <citation type="submission" date="2020-11" db="EMBL/GenBank/DDBJ databases">
        <title>Arthrobacter antarcticus sp. nov., isolated from Antarctic Soil.</title>
        <authorList>
            <person name="Li J."/>
        </authorList>
    </citation>
    <scope>NUCLEOTIDE SEQUENCE [LARGE SCALE GENOMIC DNA]</scope>
    <source>
        <strain evidence="4 5">Z1-20</strain>
    </source>
</reference>
<evidence type="ECO:0000256" key="2">
    <source>
        <dbReference type="SAM" id="Phobius"/>
    </source>
</evidence>
<dbReference type="Gene3D" id="1.20.144.10">
    <property type="entry name" value="Phosphatidic acid phosphatase type 2/haloperoxidase"/>
    <property type="match status" value="1"/>
</dbReference>
<feature type="transmembrane region" description="Helical" evidence="2">
    <location>
        <begin position="213"/>
        <end position="231"/>
    </location>
</feature>
<dbReference type="RefSeq" id="WP_196397141.1">
    <property type="nucleotide sequence ID" value="NZ_JADNYM010000015.1"/>
</dbReference>
<dbReference type="PANTHER" id="PTHR14969:SF13">
    <property type="entry name" value="AT30094P"/>
    <property type="match status" value="1"/>
</dbReference>
<feature type="transmembrane region" description="Helical" evidence="2">
    <location>
        <begin position="186"/>
        <end position="207"/>
    </location>
</feature>
<keyword evidence="2" id="KW-1133">Transmembrane helix</keyword>
<evidence type="ECO:0000256" key="1">
    <source>
        <dbReference type="SAM" id="MobiDB-lite"/>
    </source>
</evidence>
<keyword evidence="2" id="KW-0472">Membrane</keyword>